<dbReference type="Gene3D" id="3.40.50.150">
    <property type="entry name" value="Vaccinia Virus protein VP39"/>
    <property type="match status" value="1"/>
</dbReference>
<dbReference type="Proteomes" id="UP001206206">
    <property type="component" value="Unassembled WGS sequence"/>
</dbReference>
<evidence type="ECO:0000313" key="6">
    <source>
        <dbReference type="EMBL" id="MCQ4042666.1"/>
    </source>
</evidence>
<gene>
    <name evidence="6" type="ORF">NON19_11630</name>
</gene>
<reference evidence="6 7" key="1">
    <citation type="submission" date="2022-06" db="EMBL/GenBank/DDBJ databases">
        <title>Draft genome sequence of type strain Streptomyces rubrisoli DSM 42083.</title>
        <authorList>
            <person name="Duangmal K."/>
            <person name="Klaysubun C."/>
        </authorList>
    </citation>
    <scope>NUCLEOTIDE SEQUENCE [LARGE SCALE GENOMIC DNA]</scope>
    <source>
        <strain evidence="6 7">DSM 42083</strain>
    </source>
</reference>
<dbReference type="GO" id="GO:0032259">
    <property type="term" value="P:methylation"/>
    <property type="evidence" value="ECO:0007669"/>
    <property type="project" value="UniProtKB-KW"/>
</dbReference>
<evidence type="ECO:0000256" key="1">
    <source>
        <dbReference type="ARBA" id="ARBA00006149"/>
    </source>
</evidence>
<protein>
    <submittedName>
        <fullName evidence="6">Methyltransferase</fullName>
    </submittedName>
</protein>
<dbReference type="InterPro" id="IPR004557">
    <property type="entry name" value="PrmC-related"/>
</dbReference>
<dbReference type="InterPro" id="IPR029063">
    <property type="entry name" value="SAM-dependent_MTases_sf"/>
</dbReference>
<dbReference type="EMBL" id="JANFNH010000008">
    <property type="protein sequence ID" value="MCQ4042666.1"/>
    <property type="molecule type" value="Genomic_DNA"/>
</dbReference>
<keyword evidence="7" id="KW-1185">Reference proteome</keyword>
<dbReference type="InterPro" id="IPR052190">
    <property type="entry name" value="Euk-Arch_PrmC-MTase"/>
</dbReference>
<evidence type="ECO:0000256" key="2">
    <source>
        <dbReference type="ARBA" id="ARBA00022603"/>
    </source>
</evidence>
<dbReference type="Pfam" id="PF05175">
    <property type="entry name" value="MTS"/>
    <property type="match status" value="1"/>
</dbReference>
<dbReference type="SUPFAM" id="SSF53335">
    <property type="entry name" value="S-adenosyl-L-methionine-dependent methyltransferases"/>
    <property type="match status" value="1"/>
</dbReference>
<organism evidence="6 7">
    <name type="scientific">Streptantibioticus rubrisoli</name>
    <dbReference type="NCBI Taxonomy" id="1387313"/>
    <lineage>
        <taxon>Bacteria</taxon>
        <taxon>Bacillati</taxon>
        <taxon>Actinomycetota</taxon>
        <taxon>Actinomycetes</taxon>
        <taxon>Kitasatosporales</taxon>
        <taxon>Streptomycetaceae</taxon>
        <taxon>Streptantibioticus</taxon>
    </lineage>
</organism>
<evidence type="ECO:0000256" key="3">
    <source>
        <dbReference type="ARBA" id="ARBA00022679"/>
    </source>
</evidence>
<evidence type="ECO:0000256" key="4">
    <source>
        <dbReference type="ARBA" id="ARBA00022691"/>
    </source>
</evidence>
<feature type="domain" description="Methyltransferase small" evidence="5">
    <location>
        <begin position="14"/>
        <end position="151"/>
    </location>
</feature>
<dbReference type="NCBIfam" id="TIGR00537">
    <property type="entry name" value="hemK_rel_arch"/>
    <property type="match status" value="1"/>
</dbReference>
<dbReference type="GO" id="GO:0008168">
    <property type="term" value="F:methyltransferase activity"/>
    <property type="evidence" value="ECO:0007669"/>
    <property type="project" value="UniProtKB-KW"/>
</dbReference>
<dbReference type="PROSITE" id="PS00092">
    <property type="entry name" value="N6_MTASE"/>
    <property type="match status" value="1"/>
</dbReference>
<proteinExistence type="inferred from homology"/>
<evidence type="ECO:0000259" key="5">
    <source>
        <dbReference type="Pfam" id="PF05175"/>
    </source>
</evidence>
<dbReference type="InterPro" id="IPR002052">
    <property type="entry name" value="DNA_methylase_N6_adenine_CS"/>
</dbReference>
<name>A0ABT1PBF4_9ACTN</name>
<evidence type="ECO:0000313" key="7">
    <source>
        <dbReference type="Proteomes" id="UP001206206"/>
    </source>
</evidence>
<dbReference type="InterPro" id="IPR007848">
    <property type="entry name" value="Small_mtfrase_dom"/>
</dbReference>
<dbReference type="PANTHER" id="PTHR45875:SF1">
    <property type="entry name" value="METHYLTRANSFERASE N6AMT1"/>
    <property type="match status" value="1"/>
</dbReference>
<accession>A0ABT1PBF4</accession>
<comment type="similarity">
    <text evidence="1">Belongs to the eukaryotic/archaeal PrmC-related family.</text>
</comment>
<keyword evidence="2 6" id="KW-0489">Methyltransferase</keyword>
<keyword evidence="3" id="KW-0808">Transferase</keyword>
<sequence length="217" mass="23024">MVIRAPGVYRPQRDTWLLVRALRLAPVPPGARVLDVCSGTGVLALAAAREGAGSVTAVDISRRAVLTARANAALHRVPLRVLRGDLLEPVAGESFDVIVANPPYVAWRSRARVRPSRAWCGGADGRLVLDRLCAAAPRCLSPGGILLVVHPAWCGVGRTLGLLRGAGMKAAVVDRCLEPFGPIMRALAPVLCDRGLIDAGQRTEELVVIHAARPLRP</sequence>
<dbReference type="PANTHER" id="PTHR45875">
    <property type="entry name" value="METHYLTRANSFERASE N6AMT1"/>
    <property type="match status" value="1"/>
</dbReference>
<comment type="caution">
    <text evidence="6">The sequence shown here is derived from an EMBL/GenBank/DDBJ whole genome shotgun (WGS) entry which is preliminary data.</text>
</comment>
<dbReference type="CDD" id="cd02440">
    <property type="entry name" value="AdoMet_MTases"/>
    <property type="match status" value="1"/>
</dbReference>
<keyword evidence="4" id="KW-0949">S-adenosyl-L-methionine</keyword>